<feature type="compositionally biased region" description="Polar residues" evidence="1">
    <location>
        <begin position="49"/>
        <end position="69"/>
    </location>
</feature>
<accession>A0A6S7J9I4</accession>
<feature type="compositionally biased region" description="Polar residues" evidence="1">
    <location>
        <begin position="1"/>
        <end position="12"/>
    </location>
</feature>
<evidence type="ECO:0000313" key="3">
    <source>
        <dbReference type="Proteomes" id="UP001152795"/>
    </source>
</evidence>
<evidence type="ECO:0000313" key="2">
    <source>
        <dbReference type="EMBL" id="CAB4026704.1"/>
    </source>
</evidence>
<evidence type="ECO:0000256" key="1">
    <source>
        <dbReference type="SAM" id="MobiDB-lite"/>
    </source>
</evidence>
<dbReference type="AlphaFoldDB" id="A0A6S7J9I4"/>
<gene>
    <name evidence="2" type="ORF">PACLA_8A037941</name>
</gene>
<keyword evidence="3" id="KW-1185">Reference proteome</keyword>
<organism evidence="2 3">
    <name type="scientific">Paramuricea clavata</name>
    <name type="common">Red gorgonian</name>
    <name type="synonym">Violescent sea-whip</name>
    <dbReference type="NCBI Taxonomy" id="317549"/>
    <lineage>
        <taxon>Eukaryota</taxon>
        <taxon>Metazoa</taxon>
        <taxon>Cnidaria</taxon>
        <taxon>Anthozoa</taxon>
        <taxon>Octocorallia</taxon>
        <taxon>Malacalcyonacea</taxon>
        <taxon>Plexauridae</taxon>
        <taxon>Paramuricea</taxon>
    </lineage>
</organism>
<protein>
    <submittedName>
        <fullName evidence="2">Uncharacterized protein</fullName>
    </submittedName>
</protein>
<comment type="caution">
    <text evidence="2">The sequence shown here is derived from an EMBL/GenBank/DDBJ whole genome shotgun (WGS) entry which is preliminary data.</text>
</comment>
<sequence length="104" mass="11690">MAEKQSGVNAYSSAKKKQLPSIEDLIRQGKDHLGERKRKRKPVHYEFSNDPTTGRRNCKNTYTPRGPTSRSREIIAQSVGDTSAFYDPGESIDPFIEGKSFSVL</sequence>
<proteinExistence type="predicted"/>
<reference evidence="2" key="1">
    <citation type="submission" date="2020-04" db="EMBL/GenBank/DDBJ databases">
        <authorList>
            <person name="Alioto T."/>
            <person name="Alioto T."/>
            <person name="Gomez Garrido J."/>
        </authorList>
    </citation>
    <scope>NUCLEOTIDE SEQUENCE</scope>
    <source>
        <strain evidence="2">A484AB</strain>
    </source>
</reference>
<feature type="region of interest" description="Disordered" evidence="1">
    <location>
        <begin position="1"/>
        <end position="73"/>
    </location>
</feature>
<name>A0A6S7J9I4_PARCT</name>
<dbReference type="Proteomes" id="UP001152795">
    <property type="component" value="Unassembled WGS sequence"/>
</dbReference>
<dbReference type="EMBL" id="CACRXK020014360">
    <property type="protein sequence ID" value="CAB4026704.1"/>
    <property type="molecule type" value="Genomic_DNA"/>
</dbReference>
<feature type="compositionally biased region" description="Basic and acidic residues" evidence="1">
    <location>
        <begin position="24"/>
        <end position="34"/>
    </location>
</feature>